<sequence length="121" mass="12854">MSGNTQFAGRVFVSLNGARLRSKSGAKLNVGGVERTAVETDQGTLGYTEKTKTPTVECTVIMARDTDLVALGNTVDSTLVFETDIGVAYVLKDAFVTEPPEFTGGEGEVSLKFAGTRCERV</sequence>
<reference evidence="1 2" key="1">
    <citation type="submission" date="2021-01" db="EMBL/GenBank/DDBJ databases">
        <title>Draft Genome Sequence and Polyhydroxyalkanoate Biosynthetic Potential of Jeongeupia naejangsanensis Type Strain DSM 24253.</title>
        <authorList>
            <person name="Turrini P."/>
            <person name="Artuso I."/>
            <person name="Lugli G.A."/>
            <person name="Frangipani E."/>
            <person name="Ventura M."/>
            <person name="Visca P."/>
        </authorList>
    </citation>
    <scope>NUCLEOTIDE SEQUENCE [LARGE SCALE GENOMIC DNA]</scope>
    <source>
        <strain evidence="1 2">DSM 24253</strain>
    </source>
</reference>
<dbReference type="EMBL" id="JAESND010000001">
    <property type="protein sequence ID" value="MBM3114993.1"/>
    <property type="molecule type" value="Genomic_DNA"/>
</dbReference>
<organism evidence="1 2">
    <name type="scientific">Jeongeupia naejangsanensis</name>
    <dbReference type="NCBI Taxonomy" id="613195"/>
    <lineage>
        <taxon>Bacteria</taxon>
        <taxon>Pseudomonadati</taxon>
        <taxon>Pseudomonadota</taxon>
        <taxon>Betaproteobacteria</taxon>
        <taxon>Neisseriales</taxon>
        <taxon>Chitinibacteraceae</taxon>
        <taxon>Jeongeupia</taxon>
    </lineage>
</organism>
<accession>A0ABS2BHB4</accession>
<dbReference type="InterPro" id="IPR019596">
    <property type="entry name" value="Phage_Mu_GpM_tail_tub"/>
</dbReference>
<gene>
    <name evidence="1" type="ORF">JMJ54_04050</name>
</gene>
<evidence type="ECO:0000313" key="1">
    <source>
        <dbReference type="EMBL" id="MBM3114993.1"/>
    </source>
</evidence>
<evidence type="ECO:0000313" key="2">
    <source>
        <dbReference type="Proteomes" id="UP000809431"/>
    </source>
</evidence>
<protein>
    <submittedName>
        <fullName evidence="1">Phage tail tube protein</fullName>
    </submittedName>
</protein>
<dbReference type="Pfam" id="PF10618">
    <property type="entry name" value="Tail_tube"/>
    <property type="match status" value="1"/>
</dbReference>
<name>A0ABS2BHB4_9NEIS</name>
<proteinExistence type="predicted"/>
<keyword evidence="2" id="KW-1185">Reference proteome</keyword>
<comment type="caution">
    <text evidence="1">The sequence shown here is derived from an EMBL/GenBank/DDBJ whole genome shotgun (WGS) entry which is preliminary data.</text>
</comment>
<dbReference type="Proteomes" id="UP000809431">
    <property type="component" value="Unassembled WGS sequence"/>
</dbReference>
<dbReference type="RefSeq" id="WP_203536646.1">
    <property type="nucleotide sequence ID" value="NZ_JAESND010000001.1"/>
</dbReference>